<dbReference type="PROSITE" id="PS50928">
    <property type="entry name" value="ABC_TM1"/>
    <property type="match status" value="1"/>
</dbReference>
<protein>
    <submittedName>
        <fullName evidence="9">Carbohydrate ABC transporter permease</fullName>
    </submittedName>
</protein>
<gene>
    <name evidence="9" type="ORF">RQP52_08925</name>
</gene>
<dbReference type="PANTHER" id="PTHR43744:SF9">
    <property type="entry name" value="POLYGALACTURONAN_RHAMNOGALACTURONAN TRANSPORT SYSTEM PERMEASE PROTEIN YTCP"/>
    <property type="match status" value="1"/>
</dbReference>
<evidence type="ECO:0000259" key="8">
    <source>
        <dbReference type="PROSITE" id="PS50928"/>
    </source>
</evidence>
<evidence type="ECO:0000313" key="9">
    <source>
        <dbReference type="EMBL" id="MDU0201210.1"/>
    </source>
</evidence>
<feature type="transmembrane region" description="Helical" evidence="7">
    <location>
        <begin position="79"/>
        <end position="98"/>
    </location>
</feature>
<feature type="transmembrane region" description="Helical" evidence="7">
    <location>
        <begin position="110"/>
        <end position="130"/>
    </location>
</feature>
<keyword evidence="2 7" id="KW-0813">Transport</keyword>
<organism evidence="9 10">
    <name type="scientific">Paenibacillus violae</name>
    <dbReference type="NCBI Taxonomy" id="3077234"/>
    <lineage>
        <taxon>Bacteria</taxon>
        <taxon>Bacillati</taxon>
        <taxon>Bacillota</taxon>
        <taxon>Bacilli</taxon>
        <taxon>Bacillales</taxon>
        <taxon>Paenibacillaceae</taxon>
        <taxon>Paenibacillus</taxon>
    </lineage>
</organism>
<evidence type="ECO:0000256" key="1">
    <source>
        <dbReference type="ARBA" id="ARBA00004651"/>
    </source>
</evidence>
<feature type="transmembrane region" description="Helical" evidence="7">
    <location>
        <begin position="264"/>
        <end position="283"/>
    </location>
</feature>
<dbReference type="PANTHER" id="PTHR43744">
    <property type="entry name" value="ABC TRANSPORTER PERMEASE PROTEIN MG189-RELATED-RELATED"/>
    <property type="match status" value="1"/>
</dbReference>
<feature type="domain" description="ABC transmembrane type-1" evidence="8">
    <location>
        <begin position="75"/>
        <end position="283"/>
    </location>
</feature>
<dbReference type="InterPro" id="IPR000515">
    <property type="entry name" value="MetI-like"/>
</dbReference>
<evidence type="ECO:0000256" key="2">
    <source>
        <dbReference type="ARBA" id="ARBA00022448"/>
    </source>
</evidence>
<comment type="subcellular location">
    <subcellularLocation>
        <location evidence="1 7">Cell membrane</location>
        <topology evidence="1 7">Multi-pass membrane protein</topology>
    </subcellularLocation>
</comment>
<dbReference type="SUPFAM" id="SSF161098">
    <property type="entry name" value="MetI-like"/>
    <property type="match status" value="1"/>
</dbReference>
<evidence type="ECO:0000256" key="7">
    <source>
        <dbReference type="RuleBase" id="RU363032"/>
    </source>
</evidence>
<dbReference type="RefSeq" id="WP_315950920.1">
    <property type="nucleotide sequence ID" value="NZ_JAWCUD010000002.1"/>
</dbReference>
<evidence type="ECO:0000256" key="3">
    <source>
        <dbReference type="ARBA" id="ARBA00022475"/>
    </source>
</evidence>
<dbReference type="Pfam" id="PF00528">
    <property type="entry name" value="BPD_transp_1"/>
    <property type="match status" value="1"/>
</dbReference>
<dbReference type="CDD" id="cd06261">
    <property type="entry name" value="TM_PBP2"/>
    <property type="match status" value="1"/>
</dbReference>
<evidence type="ECO:0000256" key="4">
    <source>
        <dbReference type="ARBA" id="ARBA00022692"/>
    </source>
</evidence>
<evidence type="ECO:0000256" key="5">
    <source>
        <dbReference type="ARBA" id="ARBA00022989"/>
    </source>
</evidence>
<feature type="transmembrane region" description="Helical" evidence="7">
    <location>
        <begin position="142"/>
        <end position="162"/>
    </location>
</feature>
<keyword evidence="10" id="KW-1185">Reference proteome</keyword>
<comment type="similarity">
    <text evidence="7">Belongs to the binding-protein-dependent transport system permease family.</text>
</comment>
<evidence type="ECO:0000256" key="6">
    <source>
        <dbReference type="ARBA" id="ARBA00023136"/>
    </source>
</evidence>
<dbReference type="InterPro" id="IPR035906">
    <property type="entry name" value="MetI-like_sf"/>
</dbReference>
<feature type="transmembrane region" description="Helical" evidence="7">
    <location>
        <begin position="12"/>
        <end position="32"/>
    </location>
</feature>
<name>A0ABU3RAB3_9BACL</name>
<reference evidence="9 10" key="1">
    <citation type="submission" date="2023-10" db="EMBL/GenBank/DDBJ databases">
        <title>Paenibacillus strain PFR10 Genome sequencing and assembly.</title>
        <authorList>
            <person name="Kim I."/>
        </authorList>
    </citation>
    <scope>NUCLEOTIDE SEQUENCE [LARGE SCALE GENOMIC DNA]</scope>
    <source>
        <strain evidence="9 10">PFR10</strain>
    </source>
</reference>
<dbReference type="Proteomes" id="UP001260980">
    <property type="component" value="Unassembled WGS sequence"/>
</dbReference>
<keyword evidence="3" id="KW-1003">Cell membrane</keyword>
<accession>A0ABU3RAB3</accession>
<keyword evidence="6 7" id="KW-0472">Membrane</keyword>
<evidence type="ECO:0000313" key="10">
    <source>
        <dbReference type="Proteomes" id="UP001260980"/>
    </source>
</evidence>
<dbReference type="EMBL" id="JAWCUD010000002">
    <property type="protein sequence ID" value="MDU0201210.1"/>
    <property type="molecule type" value="Genomic_DNA"/>
</dbReference>
<comment type="caution">
    <text evidence="9">The sequence shown here is derived from an EMBL/GenBank/DDBJ whole genome shotgun (WGS) entry which is preliminary data.</text>
</comment>
<keyword evidence="4 7" id="KW-0812">Transmembrane</keyword>
<keyword evidence="5 7" id="KW-1133">Transmembrane helix</keyword>
<sequence length="298" mass="33001">MSGSQSSSIKLVYGVIYVFLAVLAMMTLFPFIHVLSTSLSSSRAIMSGEVFLWPKEITFTSFKNLIEDGQLFHAMKNTLTITVVGTSINLVATIMAAYPLSRKRLKGRNVLLMIITFTMLFGGGIIPNYILIKTLGIMNTYWALWLPGLLSTYNFFVMKSFFEGLPSELEESAAIDGANDLFIIWKIILPLSMPIIAALTLFYSVTWWNSYMNVLMYITNSGKLSLMVKLLQMIDTTSQNLLNTNATNGSEGASMQTMVTPEGLRAAAIIISVLPILCVYPFLQKYFVKGVLIGSIKG</sequence>
<proteinExistence type="inferred from homology"/>
<dbReference type="Gene3D" id="1.10.3720.10">
    <property type="entry name" value="MetI-like"/>
    <property type="match status" value="1"/>
</dbReference>
<feature type="transmembrane region" description="Helical" evidence="7">
    <location>
        <begin position="183"/>
        <end position="205"/>
    </location>
</feature>